<reference evidence="2 3" key="1">
    <citation type="submission" date="2019-12" db="EMBL/GenBank/DDBJ databases">
        <title>Genomic-based taxomic classification of the family Erythrobacteraceae.</title>
        <authorList>
            <person name="Xu L."/>
        </authorList>
    </citation>
    <scope>NUCLEOTIDE SEQUENCE [LARGE SCALE GENOMIC DNA]</scope>
    <source>
        <strain evidence="2 3">KCTC 52259</strain>
    </source>
</reference>
<accession>A0A6L7GF03</accession>
<evidence type="ECO:0000313" key="2">
    <source>
        <dbReference type="EMBL" id="MXP14539.1"/>
    </source>
</evidence>
<keyword evidence="3" id="KW-1185">Reference proteome</keyword>
<evidence type="ECO:0000256" key="1">
    <source>
        <dbReference type="SAM" id="SignalP"/>
    </source>
</evidence>
<feature type="signal peptide" evidence="1">
    <location>
        <begin position="1"/>
        <end position="22"/>
    </location>
</feature>
<proteinExistence type="predicted"/>
<comment type="caution">
    <text evidence="2">The sequence shown here is derived from an EMBL/GenBank/DDBJ whole genome shotgun (WGS) entry which is preliminary data.</text>
</comment>
<name>A0A6L7GF03_9SPHN</name>
<dbReference type="RefSeq" id="WP_160600720.1">
    <property type="nucleotide sequence ID" value="NZ_WTYU01000001.1"/>
</dbReference>
<dbReference type="AlphaFoldDB" id="A0A6L7GF03"/>
<keyword evidence="1" id="KW-0732">Signal</keyword>
<organism evidence="2 3">
    <name type="scientific">Allopontixanthobacter confluentis</name>
    <dbReference type="NCBI Taxonomy" id="1849021"/>
    <lineage>
        <taxon>Bacteria</taxon>
        <taxon>Pseudomonadati</taxon>
        <taxon>Pseudomonadota</taxon>
        <taxon>Alphaproteobacteria</taxon>
        <taxon>Sphingomonadales</taxon>
        <taxon>Erythrobacteraceae</taxon>
        <taxon>Allopontixanthobacter</taxon>
    </lineage>
</organism>
<feature type="chain" id="PRO_5026791618" evidence="1">
    <location>
        <begin position="23"/>
        <end position="133"/>
    </location>
</feature>
<protein>
    <submittedName>
        <fullName evidence="2">Uncharacterized protein</fullName>
    </submittedName>
</protein>
<sequence length="133" mass="14689">MKKLTTILAASSLFLMPHMAGAQDAPERVVTVMHAAPGKYLELVEWLAQIDRIRTEAKLAPREIYRHRNGANWDFLVIEPPLVANEDDLMDAAAKKLNIKADPGAFRRIVMDHEDTAVGGPTTGTAILAEMQQ</sequence>
<evidence type="ECO:0000313" key="3">
    <source>
        <dbReference type="Proteomes" id="UP000473531"/>
    </source>
</evidence>
<dbReference type="EMBL" id="WTYU01000001">
    <property type="protein sequence ID" value="MXP14539.1"/>
    <property type="molecule type" value="Genomic_DNA"/>
</dbReference>
<dbReference type="Proteomes" id="UP000473531">
    <property type="component" value="Unassembled WGS sequence"/>
</dbReference>
<gene>
    <name evidence="2" type="ORF">GRI44_07225</name>
</gene>
<dbReference type="OrthoDB" id="7574414at2"/>